<organism evidence="1 2">
    <name type="scientific">Nocardia vinacea</name>
    <dbReference type="NCBI Taxonomy" id="96468"/>
    <lineage>
        <taxon>Bacteria</taxon>
        <taxon>Bacillati</taxon>
        <taxon>Actinomycetota</taxon>
        <taxon>Actinomycetes</taxon>
        <taxon>Mycobacteriales</taxon>
        <taxon>Nocardiaceae</taxon>
        <taxon>Nocardia</taxon>
    </lineage>
</organism>
<evidence type="ECO:0000313" key="2">
    <source>
        <dbReference type="Proteomes" id="UP001432062"/>
    </source>
</evidence>
<gene>
    <name evidence="1" type="ORF">OG563_26370</name>
</gene>
<dbReference type="RefSeq" id="WP_329405390.1">
    <property type="nucleotide sequence ID" value="NZ_CP109441.1"/>
</dbReference>
<evidence type="ECO:0000313" key="1">
    <source>
        <dbReference type="EMBL" id="WUV42772.1"/>
    </source>
</evidence>
<dbReference type="EMBL" id="CP109441">
    <property type="protein sequence ID" value="WUV42772.1"/>
    <property type="molecule type" value="Genomic_DNA"/>
</dbReference>
<protein>
    <submittedName>
        <fullName evidence="1">Uncharacterized protein</fullName>
    </submittedName>
</protein>
<proteinExistence type="predicted"/>
<sequence>MPDKLKNIKAFLVANAYDGFGARRYIGHTNLDSARAYIHEFAVPTLYAAIMVDDPYYEPVGIPTSTNSNAAVIAYVREIERDMVALKRIDPYGDLWLMMCKPGPEGCFMDELHAAMDADDPEWRVSL</sequence>
<dbReference type="Proteomes" id="UP001432062">
    <property type="component" value="Chromosome"/>
</dbReference>
<reference evidence="1" key="1">
    <citation type="submission" date="2022-10" db="EMBL/GenBank/DDBJ databases">
        <title>The complete genomes of actinobacterial strains from the NBC collection.</title>
        <authorList>
            <person name="Joergensen T.S."/>
            <person name="Alvarez Arevalo M."/>
            <person name="Sterndorff E.B."/>
            <person name="Faurdal D."/>
            <person name="Vuksanovic O."/>
            <person name="Mourched A.-S."/>
            <person name="Charusanti P."/>
            <person name="Shaw S."/>
            <person name="Blin K."/>
            <person name="Weber T."/>
        </authorList>
    </citation>
    <scope>NUCLEOTIDE SEQUENCE</scope>
    <source>
        <strain evidence="1">NBC_01482</strain>
    </source>
</reference>
<accession>A0ABZ1YLH2</accession>
<name>A0ABZ1YLH2_9NOCA</name>
<keyword evidence="2" id="KW-1185">Reference proteome</keyword>